<sequence>MPFSRKGEEMGGFGGSSGWFEYIASRLLRRHCLPLCPGCIPRRVVEICPHASHRTLIFILVDRLP</sequence>
<gene>
    <name evidence="1" type="ORF">AVDCRST_MAG26-1475</name>
</gene>
<protein>
    <submittedName>
        <fullName evidence="1">Uncharacterized protein</fullName>
    </submittedName>
</protein>
<accession>A0A6J4I5K3</accession>
<proteinExistence type="predicted"/>
<dbReference type="AlphaFoldDB" id="A0A6J4I5K3"/>
<reference evidence="1" key="1">
    <citation type="submission" date="2020-02" db="EMBL/GenBank/DDBJ databases">
        <authorList>
            <person name="Meier V. D."/>
        </authorList>
    </citation>
    <scope>NUCLEOTIDE SEQUENCE</scope>
    <source>
        <strain evidence="1">AVDCRST_MAG26</strain>
    </source>
</reference>
<organism evidence="1">
    <name type="scientific">uncultured Chloroflexia bacterium</name>
    <dbReference type="NCBI Taxonomy" id="1672391"/>
    <lineage>
        <taxon>Bacteria</taxon>
        <taxon>Bacillati</taxon>
        <taxon>Chloroflexota</taxon>
        <taxon>Chloroflexia</taxon>
        <taxon>environmental samples</taxon>
    </lineage>
</organism>
<dbReference type="EMBL" id="CADCTK010000345">
    <property type="protein sequence ID" value="CAA9241743.1"/>
    <property type="molecule type" value="Genomic_DNA"/>
</dbReference>
<name>A0A6J4I5K3_9CHLR</name>
<evidence type="ECO:0000313" key="1">
    <source>
        <dbReference type="EMBL" id="CAA9241743.1"/>
    </source>
</evidence>